<organism evidence="3 4">
    <name type="scientific">Saccharospirillum salsuginis</name>
    <dbReference type="NCBI Taxonomy" id="418750"/>
    <lineage>
        <taxon>Bacteria</taxon>
        <taxon>Pseudomonadati</taxon>
        <taxon>Pseudomonadota</taxon>
        <taxon>Gammaproteobacteria</taxon>
        <taxon>Oceanospirillales</taxon>
        <taxon>Saccharospirillaceae</taxon>
        <taxon>Saccharospirillum</taxon>
    </lineage>
</organism>
<sequence>MQLRNRTVFITGASSGIGRELAFRFAEKGCSVLLTGRDRERLTDTANAVSGTAIVADLTSPDSVRSLGAKVAADHPDVSILVNSAAIQINGLFSETDPDRLFNDIALETQVDFIAPIQLCGLLLPTLRQQSIRTRQPSAIVNLNSGLALAPKKSGAVYCATKSGLLTFNKAFRFQLEADQARSGADVRVMDVILPMVDTQMTAGRGTGKISAFSAATGIVSGVEAERNTLYIGKSKILRVLDRLVPELSGQMFRNA</sequence>
<dbReference type="EMBL" id="BMXR01000010">
    <property type="protein sequence ID" value="GGX66479.1"/>
    <property type="molecule type" value="Genomic_DNA"/>
</dbReference>
<reference evidence="3" key="1">
    <citation type="journal article" date="2014" name="Int. J. Syst. Evol. Microbiol.">
        <title>Complete genome sequence of Corynebacterium casei LMG S-19264T (=DSM 44701T), isolated from a smear-ripened cheese.</title>
        <authorList>
            <consortium name="US DOE Joint Genome Institute (JGI-PGF)"/>
            <person name="Walter F."/>
            <person name="Albersmeier A."/>
            <person name="Kalinowski J."/>
            <person name="Ruckert C."/>
        </authorList>
    </citation>
    <scope>NUCLEOTIDE SEQUENCE</scope>
    <source>
        <strain evidence="3">KCTC 22169</strain>
    </source>
</reference>
<protein>
    <submittedName>
        <fullName evidence="3">Short-chain dehydrogenase</fullName>
    </submittedName>
</protein>
<dbReference type="InterPro" id="IPR002347">
    <property type="entry name" value="SDR_fam"/>
</dbReference>
<keyword evidence="4" id="KW-1185">Reference proteome</keyword>
<evidence type="ECO:0000313" key="4">
    <source>
        <dbReference type="Proteomes" id="UP000626148"/>
    </source>
</evidence>
<keyword evidence="2" id="KW-0560">Oxidoreductase</keyword>
<dbReference type="Pfam" id="PF00106">
    <property type="entry name" value="adh_short"/>
    <property type="match status" value="1"/>
</dbReference>
<dbReference type="SUPFAM" id="SSF51735">
    <property type="entry name" value="NAD(P)-binding Rossmann-fold domains"/>
    <property type="match status" value="1"/>
</dbReference>
<accession>A0A918KK19</accession>
<gene>
    <name evidence="3" type="primary">dltE</name>
    <name evidence="3" type="ORF">GCM10007392_37710</name>
</gene>
<evidence type="ECO:0000256" key="1">
    <source>
        <dbReference type="ARBA" id="ARBA00006484"/>
    </source>
</evidence>
<evidence type="ECO:0000313" key="3">
    <source>
        <dbReference type="EMBL" id="GGX66479.1"/>
    </source>
</evidence>
<comment type="similarity">
    <text evidence="1">Belongs to the short-chain dehydrogenases/reductases (SDR) family.</text>
</comment>
<dbReference type="AlphaFoldDB" id="A0A918KK19"/>
<proteinExistence type="inferred from homology"/>
<dbReference type="GO" id="GO:0016491">
    <property type="term" value="F:oxidoreductase activity"/>
    <property type="evidence" value="ECO:0007669"/>
    <property type="project" value="UniProtKB-KW"/>
</dbReference>
<dbReference type="PANTHER" id="PTHR44196:SF1">
    <property type="entry name" value="DEHYDROGENASE_REDUCTASE SDR FAMILY MEMBER 7B"/>
    <property type="match status" value="1"/>
</dbReference>
<dbReference type="PRINTS" id="PR00081">
    <property type="entry name" value="GDHRDH"/>
</dbReference>
<comment type="caution">
    <text evidence="3">The sequence shown here is derived from an EMBL/GenBank/DDBJ whole genome shotgun (WGS) entry which is preliminary data.</text>
</comment>
<dbReference type="Gene3D" id="3.40.50.720">
    <property type="entry name" value="NAD(P)-binding Rossmann-like Domain"/>
    <property type="match status" value="1"/>
</dbReference>
<dbReference type="InterPro" id="IPR020904">
    <property type="entry name" value="Sc_DH/Rdtase_CS"/>
</dbReference>
<evidence type="ECO:0000256" key="2">
    <source>
        <dbReference type="ARBA" id="ARBA00023002"/>
    </source>
</evidence>
<dbReference type="GO" id="GO:0016020">
    <property type="term" value="C:membrane"/>
    <property type="evidence" value="ECO:0007669"/>
    <property type="project" value="TreeGrafter"/>
</dbReference>
<reference evidence="3" key="2">
    <citation type="submission" date="2020-09" db="EMBL/GenBank/DDBJ databases">
        <authorList>
            <person name="Sun Q."/>
            <person name="Kim S."/>
        </authorList>
    </citation>
    <scope>NUCLEOTIDE SEQUENCE</scope>
    <source>
        <strain evidence="3">KCTC 22169</strain>
    </source>
</reference>
<dbReference type="RefSeq" id="WP_189611625.1">
    <property type="nucleotide sequence ID" value="NZ_BMXR01000010.1"/>
</dbReference>
<dbReference type="InterPro" id="IPR036291">
    <property type="entry name" value="NAD(P)-bd_dom_sf"/>
</dbReference>
<dbReference type="Proteomes" id="UP000626148">
    <property type="component" value="Unassembled WGS sequence"/>
</dbReference>
<name>A0A918KK19_9GAMM</name>
<dbReference type="PROSITE" id="PS00061">
    <property type="entry name" value="ADH_SHORT"/>
    <property type="match status" value="1"/>
</dbReference>
<dbReference type="PANTHER" id="PTHR44196">
    <property type="entry name" value="DEHYDROGENASE/REDUCTASE SDR FAMILY MEMBER 7B"/>
    <property type="match status" value="1"/>
</dbReference>